<dbReference type="Pfam" id="PF01183">
    <property type="entry name" value="Glyco_hydro_25"/>
    <property type="match status" value="1"/>
</dbReference>
<evidence type="ECO:0008006" key="5">
    <source>
        <dbReference type="Google" id="ProtNLM"/>
    </source>
</evidence>
<protein>
    <recommendedName>
        <fullName evidence="5">Lysozyme</fullName>
    </recommendedName>
</protein>
<organism evidence="3 4">
    <name type="scientific">Bombilactobacillus apium</name>
    <dbReference type="NCBI Taxonomy" id="2675299"/>
    <lineage>
        <taxon>Bacteria</taxon>
        <taxon>Bacillati</taxon>
        <taxon>Bacillota</taxon>
        <taxon>Bacilli</taxon>
        <taxon>Lactobacillales</taxon>
        <taxon>Lactobacillaceae</taxon>
        <taxon>Bombilactobacillus</taxon>
    </lineage>
</organism>
<evidence type="ECO:0000313" key="4">
    <source>
        <dbReference type="Proteomes" id="UP000563523"/>
    </source>
</evidence>
<evidence type="ECO:0000256" key="1">
    <source>
        <dbReference type="ARBA" id="ARBA00010646"/>
    </source>
</evidence>
<dbReference type="GO" id="GO:0003796">
    <property type="term" value="F:lysozyme activity"/>
    <property type="evidence" value="ECO:0007669"/>
    <property type="project" value="InterPro"/>
</dbReference>
<evidence type="ECO:0000256" key="2">
    <source>
        <dbReference type="SAM" id="Phobius"/>
    </source>
</evidence>
<dbReference type="InterPro" id="IPR017853">
    <property type="entry name" value="GH"/>
</dbReference>
<evidence type="ECO:0000313" key="3">
    <source>
        <dbReference type="EMBL" id="NVY96749.1"/>
    </source>
</evidence>
<dbReference type="AlphaFoldDB" id="A0A850R0Z3"/>
<accession>A0A850R0Z3</accession>
<dbReference type="InterPro" id="IPR002053">
    <property type="entry name" value="Glyco_hydro_25"/>
</dbReference>
<keyword evidence="2" id="KW-1133">Transmembrane helix</keyword>
<dbReference type="GO" id="GO:0016998">
    <property type="term" value="P:cell wall macromolecule catabolic process"/>
    <property type="evidence" value="ECO:0007669"/>
    <property type="project" value="InterPro"/>
</dbReference>
<sequence>MYEKREDRYRRSRNQSTQGRFFLLILILLTFCFCGGLFFHYWQNSGRPNRQDYPVLGVTLNQEDGYQDFGLLQKHQIRFVYLKVTQGANYSDDRFQDSYWRIRGSGLAVGVYHYFSLWSAPTQQFRNFQDTVGTSLGNLPIMVQVDCQQRPNLRTSTVKRRLVDFTQRLENYYHRPVIIQMQTKDFSILSATPYLWVRSRPQPLRNRKVLFWEYNSQGKIPSLASTQRYHLSVFNGTPSQFARYVQAGNL</sequence>
<comment type="similarity">
    <text evidence="1">Belongs to the glycosyl hydrolase 25 family.</text>
</comment>
<dbReference type="SUPFAM" id="SSF51445">
    <property type="entry name" value="(Trans)glycosidases"/>
    <property type="match status" value="1"/>
</dbReference>
<keyword evidence="2" id="KW-0812">Transmembrane</keyword>
<dbReference type="EMBL" id="JABZEC010000005">
    <property type="protein sequence ID" value="NVY96749.1"/>
    <property type="molecule type" value="Genomic_DNA"/>
</dbReference>
<keyword evidence="2" id="KW-0472">Membrane</keyword>
<dbReference type="Proteomes" id="UP000563523">
    <property type="component" value="Unassembled WGS sequence"/>
</dbReference>
<reference evidence="3 4" key="1">
    <citation type="submission" date="2020-06" db="EMBL/GenBank/DDBJ databases">
        <authorList>
            <person name="Kang J."/>
        </authorList>
    </citation>
    <scope>NUCLEOTIDE SEQUENCE [LARGE SCALE GENOMIC DNA]</scope>
    <source>
        <strain evidence="3 4">DCY120</strain>
    </source>
</reference>
<comment type="caution">
    <text evidence="3">The sequence shown here is derived from an EMBL/GenBank/DDBJ whole genome shotgun (WGS) entry which is preliminary data.</text>
</comment>
<dbReference type="GO" id="GO:0009253">
    <property type="term" value="P:peptidoglycan catabolic process"/>
    <property type="evidence" value="ECO:0007669"/>
    <property type="project" value="InterPro"/>
</dbReference>
<dbReference type="PROSITE" id="PS51904">
    <property type="entry name" value="GLYCOSYL_HYDROL_F25_2"/>
    <property type="match status" value="1"/>
</dbReference>
<gene>
    <name evidence="3" type="ORF">HU830_06215</name>
</gene>
<proteinExistence type="inferred from homology"/>
<dbReference type="Gene3D" id="3.20.20.80">
    <property type="entry name" value="Glycosidases"/>
    <property type="match status" value="1"/>
</dbReference>
<dbReference type="RefSeq" id="WP_176942912.1">
    <property type="nucleotide sequence ID" value="NZ_JABZEC010000005.1"/>
</dbReference>
<feature type="transmembrane region" description="Helical" evidence="2">
    <location>
        <begin position="21"/>
        <end position="42"/>
    </location>
</feature>
<name>A0A850R0Z3_9LACO</name>
<keyword evidence="4" id="KW-1185">Reference proteome</keyword>